<feature type="transmembrane region" description="Helical" evidence="1">
    <location>
        <begin position="20"/>
        <end position="39"/>
    </location>
</feature>
<organism evidence="3 4">
    <name type="scientific">Herbaspirillum robiniae</name>
    <dbReference type="NCBI Taxonomy" id="2014887"/>
    <lineage>
        <taxon>Bacteria</taxon>
        <taxon>Pseudomonadati</taxon>
        <taxon>Pseudomonadota</taxon>
        <taxon>Betaproteobacteria</taxon>
        <taxon>Burkholderiales</taxon>
        <taxon>Oxalobacteraceae</taxon>
        <taxon>Herbaspirillum</taxon>
    </lineage>
</organism>
<dbReference type="Proteomes" id="UP000197596">
    <property type="component" value="Unassembled WGS sequence"/>
</dbReference>
<evidence type="ECO:0000313" key="4">
    <source>
        <dbReference type="Proteomes" id="UP000197596"/>
    </source>
</evidence>
<reference evidence="3 4" key="1">
    <citation type="submission" date="2017-06" db="EMBL/GenBank/DDBJ databases">
        <title>Herbaspirillum phytohormonus sp. nov., isolated from the root nodule of Robinia pseudoacacia in lead-zinc mine.</title>
        <authorList>
            <person name="Fan M."/>
            <person name="Lin Y."/>
        </authorList>
    </citation>
    <scope>NUCLEOTIDE SEQUENCE [LARGE SCALE GENOMIC DNA]</scope>
    <source>
        <strain evidence="3 4">HZ10</strain>
    </source>
</reference>
<name>A0A246WPX9_9BURK</name>
<comment type="caution">
    <text evidence="3">The sequence shown here is derived from an EMBL/GenBank/DDBJ whole genome shotgun (WGS) entry which is preliminary data.</text>
</comment>
<proteinExistence type="predicted"/>
<sequence>MTALFDNVESFLRRASGLHIVLALLLVCGLLCWAVWVWATGEGRVPFGMLDFCITPTAPR</sequence>
<protein>
    <submittedName>
        <fullName evidence="3">Metallothio multi-domain protein</fullName>
    </submittedName>
</protein>
<reference evidence="2 5" key="2">
    <citation type="journal article" date="2020" name="Front. Plant Sci.">
        <title>Isolation of Rhizosphere Bacteria That Improve Quality and Water Stress Tolerance in Greenhouse Ornamentals.</title>
        <authorList>
            <person name="Nordstedt N.P."/>
            <person name="Jones M.L."/>
        </authorList>
    </citation>
    <scope>NUCLEOTIDE SEQUENCE [LARGE SCALE GENOMIC DNA]</scope>
    <source>
        <strain evidence="2 5">C6C2</strain>
    </source>
</reference>
<dbReference type="RefSeq" id="WP_079217640.1">
    <property type="nucleotide sequence ID" value="NZ_CP018845.1"/>
</dbReference>
<evidence type="ECO:0000313" key="5">
    <source>
        <dbReference type="Proteomes" id="UP000536746"/>
    </source>
</evidence>
<gene>
    <name evidence="3" type="ORF">CEJ42_14490</name>
    <name evidence="2" type="ORF">HNO84_08180</name>
</gene>
<evidence type="ECO:0000313" key="3">
    <source>
        <dbReference type="EMBL" id="OWY28439.1"/>
    </source>
</evidence>
<keyword evidence="1" id="KW-0812">Transmembrane</keyword>
<dbReference type="EMBL" id="JABFMT010000006">
    <property type="protein sequence ID" value="NUU01572.1"/>
    <property type="molecule type" value="Genomic_DNA"/>
</dbReference>
<dbReference type="EMBL" id="NJGU01000007">
    <property type="protein sequence ID" value="OWY28439.1"/>
    <property type="molecule type" value="Genomic_DNA"/>
</dbReference>
<keyword evidence="1" id="KW-0472">Membrane</keyword>
<evidence type="ECO:0000256" key="1">
    <source>
        <dbReference type="SAM" id="Phobius"/>
    </source>
</evidence>
<dbReference type="AlphaFoldDB" id="A0A246WPX9"/>
<evidence type="ECO:0000313" key="2">
    <source>
        <dbReference type="EMBL" id="NUU01572.1"/>
    </source>
</evidence>
<keyword evidence="1" id="KW-1133">Transmembrane helix</keyword>
<keyword evidence="5" id="KW-1185">Reference proteome</keyword>
<dbReference type="Proteomes" id="UP000536746">
    <property type="component" value="Unassembled WGS sequence"/>
</dbReference>
<accession>A0A246WPX9</accession>